<dbReference type="Proteomes" id="UP000319040">
    <property type="component" value="Unassembled WGS sequence"/>
</dbReference>
<evidence type="ECO:0000313" key="2">
    <source>
        <dbReference type="Proteomes" id="UP000319040"/>
    </source>
</evidence>
<accession>A0A521F8R4</accession>
<keyword evidence="2" id="KW-1185">Reference proteome</keyword>
<reference evidence="1 2" key="1">
    <citation type="submission" date="2017-05" db="EMBL/GenBank/DDBJ databases">
        <authorList>
            <person name="Varghese N."/>
            <person name="Submissions S."/>
        </authorList>
    </citation>
    <scope>NUCLEOTIDE SEQUENCE [LARGE SCALE GENOMIC DNA]</scope>
    <source>
        <strain evidence="1 2">DSM 27040</strain>
    </source>
</reference>
<proteinExistence type="predicted"/>
<name>A0A521F8R4_SACCC</name>
<sequence length="328" mass="38832">MAVLYIAFDPFKVLYDYESFFDTNAKASVAPNKDYASTTTFIKNSKKINYNSFIFGNSRSIFYQISEWKKHIGEDAICYHFDASGESLWALNKKVEFINKKENNIKNMLLVLDYATLTNVKPKSAHSYIISPALVNNSNIIEFHIAFFTAFLTPNFTYAYLDYKISNKMKPYIKKVLDDRQKNYDNKTNELRFDYFENLISKGKYYTPERLSVFYDRDTTIQKFSEECIKENQKIILKNIYSITQKHNSKIKIIISPLYDQIKINKDDLKYLRALFGEENVFDFSGINRFTNNYKNYYEASHYRPHIAREIMRIIYEQKAQTDSGYDY</sequence>
<dbReference type="AlphaFoldDB" id="A0A521F8R4"/>
<gene>
    <name evidence="1" type="ORF">SAMN06265379_11616</name>
</gene>
<organism evidence="1 2">
    <name type="scientific">Saccharicrinis carchari</name>
    <dbReference type="NCBI Taxonomy" id="1168039"/>
    <lineage>
        <taxon>Bacteria</taxon>
        <taxon>Pseudomonadati</taxon>
        <taxon>Bacteroidota</taxon>
        <taxon>Bacteroidia</taxon>
        <taxon>Marinilabiliales</taxon>
        <taxon>Marinilabiliaceae</taxon>
        <taxon>Saccharicrinis</taxon>
    </lineage>
</organism>
<protein>
    <submittedName>
        <fullName evidence="1">Uncharacterized protein</fullName>
    </submittedName>
</protein>
<evidence type="ECO:0000313" key="1">
    <source>
        <dbReference type="EMBL" id="SMO92605.1"/>
    </source>
</evidence>
<dbReference type="EMBL" id="FXTB01000016">
    <property type="protein sequence ID" value="SMO92605.1"/>
    <property type="molecule type" value="Genomic_DNA"/>
</dbReference>